<evidence type="ECO:0000313" key="3">
    <source>
        <dbReference type="Proteomes" id="UP000827092"/>
    </source>
</evidence>
<evidence type="ECO:0008006" key="4">
    <source>
        <dbReference type="Google" id="ProtNLM"/>
    </source>
</evidence>
<dbReference type="EMBL" id="JAFNEN010000294">
    <property type="protein sequence ID" value="KAG8186684.1"/>
    <property type="molecule type" value="Genomic_DNA"/>
</dbReference>
<reference evidence="2 3" key="1">
    <citation type="journal article" date="2022" name="Nat. Ecol. Evol.">
        <title>A masculinizing supergene underlies an exaggerated male reproductive morph in a spider.</title>
        <authorList>
            <person name="Hendrickx F."/>
            <person name="De Corte Z."/>
            <person name="Sonet G."/>
            <person name="Van Belleghem S.M."/>
            <person name="Kostlbacher S."/>
            <person name="Vangestel C."/>
        </authorList>
    </citation>
    <scope>NUCLEOTIDE SEQUENCE [LARGE SCALE GENOMIC DNA]</scope>
    <source>
        <strain evidence="2">W744_W776</strain>
    </source>
</reference>
<gene>
    <name evidence="2" type="ORF">JTE90_014758</name>
</gene>
<accession>A0AAV6USF3</accession>
<organism evidence="2 3">
    <name type="scientific">Oedothorax gibbosus</name>
    <dbReference type="NCBI Taxonomy" id="931172"/>
    <lineage>
        <taxon>Eukaryota</taxon>
        <taxon>Metazoa</taxon>
        <taxon>Ecdysozoa</taxon>
        <taxon>Arthropoda</taxon>
        <taxon>Chelicerata</taxon>
        <taxon>Arachnida</taxon>
        <taxon>Araneae</taxon>
        <taxon>Araneomorphae</taxon>
        <taxon>Entelegynae</taxon>
        <taxon>Araneoidea</taxon>
        <taxon>Linyphiidae</taxon>
        <taxon>Erigoninae</taxon>
        <taxon>Oedothorax</taxon>
    </lineage>
</organism>
<keyword evidence="3" id="KW-1185">Reference proteome</keyword>
<evidence type="ECO:0000313" key="2">
    <source>
        <dbReference type="EMBL" id="KAG8186684.1"/>
    </source>
</evidence>
<proteinExistence type="predicted"/>
<name>A0AAV6USF3_9ARAC</name>
<protein>
    <recommendedName>
        <fullName evidence="4">Secreted protein</fullName>
    </recommendedName>
</protein>
<feature type="chain" id="PRO_5043899527" description="Secreted protein" evidence="1">
    <location>
        <begin position="29"/>
        <end position="127"/>
    </location>
</feature>
<keyword evidence="1" id="KW-0732">Signal</keyword>
<evidence type="ECO:0000256" key="1">
    <source>
        <dbReference type="SAM" id="SignalP"/>
    </source>
</evidence>
<feature type="signal peptide" evidence="1">
    <location>
        <begin position="1"/>
        <end position="28"/>
    </location>
</feature>
<dbReference type="AlphaFoldDB" id="A0AAV6USF3"/>
<comment type="caution">
    <text evidence="2">The sequence shown here is derived from an EMBL/GenBank/DDBJ whole genome shotgun (WGS) entry which is preliminary data.</text>
</comment>
<sequence>MAFEVNPIEAAFAVLLFFLFLFLLATWCCRQCSRTKDVRVNLVPHPVQPRYVETVDVQTGLPVVVDIESLGNLPRNHGTVSQQQRRMSYPVSVRRQSMYGAMDQQIFPRTPPPAYSEVVEIHTPNRT</sequence>
<dbReference type="Proteomes" id="UP000827092">
    <property type="component" value="Unassembled WGS sequence"/>
</dbReference>